<feature type="compositionally biased region" description="Low complexity" evidence="1">
    <location>
        <begin position="432"/>
        <end position="448"/>
    </location>
</feature>
<feature type="compositionally biased region" description="Basic and acidic residues" evidence="1">
    <location>
        <begin position="547"/>
        <end position="560"/>
    </location>
</feature>
<proteinExistence type="predicted"/>
<feature type="compositionally biased region" description="Polar residues" evidence="1">
    <location>
        <begin position="365"/>
        <end position="375"/>
    </location>
</feature>
<evidence type="ECO:0000313" key="2">
    <source>
        <dbReference type="EMBL" id="CAF9920773.1"/>
    </source>
</evidence>
<feature type="compositionally biased region" description="Polar residues" evidence="1">
    <location>
        <begin position="301"/>
        <end position="310"/>
    </location>
</feature>
<feature type="compositionally biased region" description="Basic and acidic residues" evidence="1">
    <location>
        <begin position="376"/>
        <end position="389"/>
    </location>
</feature>
<protein>
    <submittedName>
        <fullName evidence="2">Uncharacterized protein</fullName>
    </submittedName>
</protein>
<name>A0A8H3FF36_9LECA</name>
<feature type="compositionally biased region" description="Low complexity" evidence="1">
    <location>
        <begin position="141"/>
        <end position="150"/>
    </location>
</feature>
<feature type="compositionally biased region" description="Low complexity" evidence="1">
    <location>
        <begin position="563"/>
        <end position="575"/>
    </location>
</feature>
<feature type="region of interest" description="Disordered" evidence="1">
    <location>
        <begin position="756"/>
        <end position="861"/>
    </location>
</feature>
<evidence type="ECO:0000256" key="1">
    <source>
        <dbReference type="SAM" id="MobiDB-lite"/>
    </source>
</evidence>
<feature type="compositionally biased region" description="Low complexity" evidence="1">
    <location>
        <begin position="588"/>
        <end position="617"/>
    </location>
</feature>
<feature type="compositionally biased region" description="Low complexity" evidence="1">
    <location>
        <begin position="809"/>
        <end position="819"/>
    </location>
</feature>
<feature type="compositionally biased region" description="Low complexity" evidence="1">
    <location>
        <begin position="528"/>
        <end position="537"/>
    </location>
</feature>
<accession>A0A8H3FF36</accession>
<feature type="compositionally biased region" description="Low complexity" evidence="1">
    <location>
        <begin position="459"/>
        <end position="469"/>
    </location>
</feature>
<evidence type="ECO:0000313" key="3">
    <source>
        <dbReference type="Proteomes" id="UP000664203"/>
    </source>
</evidence>
<comment type="caution">
    <text evidence="2">The sequence shown here is derived from an EMBL/GenBank/DDBJ whole genome shotgun (WGS) entry which is preliminary data.</text>
</comment>
<dbReference type="EMBL" id="CAJPDR010000139">
    <property type="protein sequence ID" value="CAF9920773.1"/>
    <property type="molecule type" value="Genomic_DNA"/>
</dbReference>
<dbReference type="Proteomes" id="UP000664203">
    <property type="component" value="Unassembled WGS sequence"/>
</dbReference>
<keyword evidence="3" id="KW-1185">Reference proteome</keyword>
<reference evidence="2" key="1">
    <citation type="submission" date="2021-03" db="EMBL/GenBank/DDBJ databases">
        <authorList>
            <person name="Tagirdzhanova G."/>
        </authorList>
    </citation>
    <scope>NUCLEOTIDE SEQUENCE</scope>
</reference>
<sequence length="938" mass="105060">MGLTSRKFSFPSLRIVSIFQPPSPQEQLRQPRTRTCLIAAATLLRHWLHFTSPRTRTGANKSQKTSPQASEAPTDYDIDTSPPYSPTDSEMERPSIQPNKLIDLRHACAIIVNETNPPDPDEEPDHRETLRKFEEERKARQAAQARTAKPQKIDVKSQQSAANRAEQRLNEKAQKPYARKVEGEARKEIAKKVEFRMGVSRKEESRNRQPEHQEEHPRQEKATKYETRRPREDVPLFGPKGAASYTGAIPKTASYEALHGQRRPSETGSAARIEFLPPVHATIVNNSRPRPKETGEPLELVNTTTPNNFKGKQRESDLIEPSLVATTSKSKGKQKELVGSNEPTHTPISQGLKATLKKMERPVQPTRTLSNSTKGNQKEIESLMDRIDPKPPQISTASNTRSNHKDVDDPALEQIRDSLQFRPKTSTDACIEYSGASGESSKSTSRSYTDYDNKFPRPTSTAATSAALTPGDDKNAPSFDYNRRPSYGSSHHRRPSDESYLSEESEQVKLWKQKKLLIQQAEDRYNRSGRAARPGSRASKRSRSKLSMREDGISEYERPLSRASSIGSSIASGISNYIRPRASQDSMRSSFSNTSGLSRSGSRSSSIGRRGSWWKGSGLRRKGSWSSFRSVRPDEEEPRKLKKNGGPNLNRPLPALPGLDQYKEAKTHIGQLMKSGGRVRKAKGDKEVSGANPYAQDQLRGHVKKDSISAPIVSNDGIERTLHRYRGASIEHLRGPRNLSQQPSIDNMKSEFSYVSPVSQTRQENPLCQPESPYARSHARQEDPYSPSNIKRPDSPLQRNPTDPGDPYSRSQSRQQAQSPYNESYEETINKDVRPRAGSNQTGSLRGKLQKQPPPMIRGPSYQKEVETGIYPRPMEVNRDAKTYANVLNTPGVTVLESAKKGKKMEEGGEWERKGGTKGRFGRMFGKKESVERVVTAN</sequence>
<feature type="region of interest" description="Disordered" evidence="1">
    <location>
        <begin position="522"/>
        <end position="657"/>
    </location>
</feature>
<dbReference type="AlphaFoldDB" id="A0A8H3FF36"/>
<gene>
    <name evidence="2" type="ORF">ALECFALPRED_001619</name>
</gene>
<feature type="compositionally biased region" description="Basic and acidic residues" evidence="1">
    <location>
        <begin position="898"/>
        <end position="915"/>
    </location>
</feature>
<feature type="region of interest" description="Disordered" evidence="1">
    <location>
        <begin position="898"/>
        <end position="922"/>
    </location>
</feature>
<feature type="compositionally biased region" description="Basic and acidic residues" evidence="1">
    <location>
        <begin position="165"/>
        <end position="234"/>
    </location>
</feature>
<feature type="compositionally biased region" description="Polar residues" evidence="1">
    <location>
        <begin position="54"/>
        <end position="71"/>
    </location>
</feature>
<feature type="region of interest" description="Disordered" evidence="1">
    <location>
        <begin position="54"/>
        <end position="94"/>
    </location>
</feature>
<dbReference type="OrthoDB" id="5430532at2759"/>
<feature type="compositionally biased region" description="Polar residues" evidence="1">
    <location>
        <begin position="756"/>
        <end position="766"/>
    </location>
</feature>
<feature type="region of interest" description="Disordered" evidence="1">
    <location>
        <begin position="135"/>
        <end position="505"/>
    </location>
</feature>
<organism evidence="2 3">
    <name type="scientific">Alectoria fallacina</name>
    <dbReference type="NCBI Taxonomy" id="1903189"/>
    <lineage>
        <taxon>Eukaryota</taxon>
        <taxon>Fungi</taxon>
        <taxon>Dikarya</taxon>
        <taxon>Ascomycota</taxon>
        <taxon>Pezizomycotina</taxon>
        <taxon>Lecanoromycetes</taxon>
        <taxon>OSLEUM clade</taxon>
        <taxon>Lecanoromycetidae</taxon>
        <taxon>Lecanorales</taxon>
        <taxon>Lecanorineae</taxon>
        <taxon>Parmeliaceae</taxon>
        <taxon>Alectoria</taxon>
    </lineage>
</organism>